<dbReference type="InterPro" id="IPR006464">
    <property type="entry name" value="AcTrfase_RimI/Ard1"/>
</dbReference>
<name>A0A161U976_STAPS</name>
<evidence type="ECO:0000313" key="10">
    <source>
        <dbReference type="Proteomes" id="UP000246351"/>
    </source>
</evidence>
<dbReference type="OMA" id="GERYLNY"/>
<dbReference type="Gene3D" id="3.40.630.30">
    <property type="match status" value="1"/>
</dbReference>
<keyword evidence="4" id="KW-0012">Acyltransferase</keyword>
<dbReference type="eggNOG" id="COG0456">
    <property type="taxonomic scope" value="Bacteria"/>
</dbReference>
<evidence type="ECO:0000256" key="4">
    <source>
        <dbReference type="ARBA" id="ARBA00023315"/>
    </source>
</evidence>
<dbReference type="NCBIfam" id="TIGR01575">
    <property type="entry name" value="rimI"/>
    <property type="match status" value="1"/>
</dbReference>
<dbReference type="InterPro" id="IPR050680">
    <property type="entry name" value="YpeA/RimI_acetyltransf"/>
</dbReference>
<evidence type="ECO:0000313" key="6">
    <source>
        <dbReference type="EMBL" id="EGQ4384566.1"/>
    </source>
</evidence>
<dbReference type="Pfam" id="PF00583">
    <property type="entry name" value="Acetyltransf_1"/>
    <property type="match status" value="1"/>
</dbReference>
<dbReference type="InterPro" id="IPR016181">
    <property type="entry name" value="Acyl_CoA_acyltransferase"/>
</dbReference>
<dbReference type="EMBL" id="QQPC01000069">
    <property type="protein sequence ID" value="REA80728.1"/>
    <property type="molecule type" value="Genomic_DNA"/>
</dbReference>
<reference evidence="6 13" key="4">
    <citation type="submission" date="2018-11" db="EMBL/GenBank/DDBJ databases">
        <authorList>
            <consortium name="Veterinary Laboratory Investigation and Response Network"/>
        </authorList>
    </citation>
    <scope>NUCLEOTIDE SEQUENCE [LARGE SCALE GENOMIC DNA]</scope>
    <source>
        <strain evidence="6 13">SPSE-18-VL-LA-PA-Ryan-0021</strain>
    </source>
</reference>
<dbReference type="EMBL" id="QEIV01000682">
    <property type="protein sequence ID" value="PWZ98492.1"/>
    <property type="molecule type" value="Genomic_DNA"/>
</dbReference>
<dbReference type="SUPFAM" id="SSF55729">
    <property type="entry name" value="Acyl-CoA N-acyltransferases (Nat)"/>
    <property type="match status" value="1"/>
</dbReference>
<keyword evidence="3 7" id="KW-0808">Transferase</keyword>
<evidence type="ECO:0000313" key="7">
    <source>
        <dbReference type="EMBL" id="PWZ73770.1"/>
    </source>
</evidence>
<evidence type="ECO:0000256" key="1">
    <source>
        <dbReference type="ARBA" id="ARBA00005395"/>
    </source>
</evidence>
<comment type="similarity">
    <text evidence="1">Belongs to the acetyltransferase family. RimI subfamily.</text>
</comment>
<dbReference type="PROSITE" id="PS51186">
    <property type="entry name" value="GNAT"/>
    <property type="match status" value="1"/>
</dbReference>
<dbReference type="Proteomes" id="UP000256409">
    <property type="component" value="Unassembled WGS sequence"/>
</dbReference>
<evidence type="ECO:0000313" key="9">
    <source>
        <dbReference type="EMBL" id="REA80728.1"/>
    </source>
</evidence>
<dbReference type="Proteomes" id="UP000246800">
    <property type="component" value="Unassembled WGS sequence"/>
</dbReference>
<proteinExistence type="inferred from homology"/>
<dbReference type="EMBL" id="QEIT01000055">
    <property type="protein sequence ID" value="PWZ73770.1"/>
    <property type="molecule type" value="Genomic_DNA"/>
</dbReference>
<organism evidence="7 11">
    <name type="scientific">Staphylococcus pseudintermedius</name>
    <dbReference type="NCBI Taxonomy" id="283734"/>
    <lineage>
        <taxon>Bacteria</taxon>
        <taxon>Bacillati</taxon>
        <taxon>Bacillota</taxon>
        <taxon>Bacilli</taxon>
        <taxon>Bacillales</taxon>
        <taxon>Staphylococcaceae</taxon>
        <taxon>Staphylococcus</taxon>
        <taxon>Staphylococcus intermedius group</taxon>
    </lineage>
</organism>
<dbReference type="EMBL" id="AAXKXX010000005">
    <property type="protein sequence ID" value="EGQ4384566.1"/>
    <property type="molecule type" value="Genomic_DNA"/>
</dbReference>
<evidence type="ECO:0000313" key="12">
    <source>
        <dbReference type="Proteomes" id="UP000256409"/>
    </source>
</evidence>
<dbReference type="AlphaFoldDB" id="A0A161U976"/>
<evidence type="ECO:0000256" key="2">
    <source>
        <dbReference type="ARBA" id="ARBA00022490"/>
    </source>
</evidence>
<protein>
    <submittedName>
        <fullName evidence="7">Ribosomal-protein-alanine N-acetyltransferase</fullName>
    </submittedName>
</protein>
<dbReference type="GO" id="GO:0008080">
    <property type="term" value="F:N-acetyltransferase activity"/>
    <property type="evidence" value="ECO:0007669"/>
    <property type="project" value="InterPro"/>
</dbReference>
<keyword evidence="2" id="KW-0963">Cytoplasm</keyword>
<evidence type="ECO:0000313" key="8">
    <source>
        <dbReference type="EMBL" id="PWZ98492.1"/>
    </source>
</evidence>
<keyword evidence="13" id="KW-1185">Reference proteome</keyword>
<evidence type="ECO:0000313" key="11">
    <source>
        <dbReference type="Proteomes" id="UP000246800"/>
    </source>
</evidence>
<dbReference type="Proteomes" id="UP000600220">
    <property type="component" value="Unassembled WGS sequence"/>
</dbReference>
<comment type="caution">
    <text evidence="7">The sequence shown here is derived from an EMBL/GenBank/DDBJ whole genome shotgun (WGS) entry which is preliminary data.</text>
</comment>
<dbReference type="PANTHER" id="PTHR43420">
    <property type="entry name" value="ACETYLTRANSFERASE"/>
    <property type="match status" value="1"/>
</dbReference>
<accession>A0A161U976</accession>
<dbReference type="Proteomes" id="UP000246351">
    <property type="component" value="Unassembled WGS sequence"/>
</dbReference>
<dbReference type="InterPro" id="IPR000182">
    <property type="entry name" value="GNAT_dom"/>
</dbReference>
<feature type="domain" description="N-acetyltransferase" evidence="5">
    <location>
        <begin position="11"/>
        <end position="155"/>
    </location>
</feature>
<reference evidence="9" key="2">
    <citation type="journal article" date="2018" name="Vet. Microbiol.">
        <title>Methicillin-resistant staphylococci amongst veterinary personnel, personnel-owned pets, patients and the hospital environment of two small animal veterinary hospitals.</title>
        <authorList>
            <person name="Worthing K.A."/>
            <person name="Brown J."/>
            <person name="Gerber L."/>
            <person name="Abraham S."/>
            <person name="Trott D."/>
            <person name="Norris J.M."/>
        </authorList>
    </citation>
    <scope>NUCLEOTIDE SEQUENCE</scope>
    <source>
        <strain evidence="9">ST496-2</strain>
    </source>
</reference>
<sequence length="156" mass="18050">MAESTKIEDQLQIRRMSHEDVPEVFDLEQASFQHSSWTIDAFYYELEQNNFAHYFVLEYDQRIIGYLGLWVVVDQAQVTTIAIDAAYQGHGLGQMLLKYGMNYVGSIATVMSLEVRVDNVVAQHVYRKLGFQFGGKRKNYYGDGEDALVMWVNLYE</sequence>
<dbReference type="STRING" id="937773.SPSINT_1715"/>
<gene>
    <name evidence="7" type="primary">rimI</name>
    <name evidence="7" type="ORF">DD902_09955</name>
    <name evidence="8" type="ORF">DD924_07800</name>
    <name evidence="9" type="ORF">DV961_09980</name>
    <name evidence="6" type="ORF">EGV54_05595</name>
</gene>
<dbReference type="PANTHER" id="PTHR43420:SF44">
    <property type="entry name" value="ACETYLTRANSFERASE YPEA"/>
    <property type="match status" value="1"/>
</dbReference>
<dbReference type="RefSeq" id="WP_014613398.1">
    <property type="nucleotide sequence ID" value="NZ_AP019372.1"/>
</dbReference>
<evidence type="ECO:0000259" key="5">
    <source>
        <dbReference type="PROSITE" id="PS51186"/>
    </source>
</evidence>
<evidence type="ECO:0000256" key="3">
    <source>
        <dbReference type="ARBA" id="ARBA00022679"/>
    </source>
</evidence>
<reference evidence="10 11" key="1">
    <citation type="journal article" date="2018" name="Vet. Microbiol.">
        <title>Clonal diversity and geographic distribution of methicillin-resistant Staphylococcus pseudintermedius from Australian animals: Discovery of novel sequence types.</title>
        <authorList>
            <person name="Worthing K.A."/>
            <person name="Abraham S."/>
            <person name="Coombs G.W."/>
            <person name="Pang S."/>
            <person name="Saputra S."/>
            <person name="Jordan D."/>
            <person name="Trott D.J."/>
            <person name="Norris J.M."/>
        </authorList>
    </citation>
    <scope>NUCLEOTIDE SEQUENCE [LARGE SCALE GENOMIC DNA]</scope>
    <source>
        <strain evidence="7 11">ST525 1</strain>
        <strain evidence="8 10">ST71 3</strain>
    </source>
</reference>
<evidence type="ECO:0000313" key="13">
    <source>
        <dbReference type="Proteomes" id="UP000600220"/>
    </source>
</evidence>
<dbReference type="OrthoDB" id="9794566at2"/>
<reference evidence="12" key="3">
    <citation type="journal article" date="2018" name="Vet. Microbiol.">
        <title>Molecular epidemiology of methicillin-resistant staphylococci amongst veterinary personnel, personnel-owned pets, patients and the hospital environment of two companion animal veterinary hospitals.</title>
        <authorList>
            <person name="Worthing K.A."/>
            <person name="Brown J."/>
            <person name="Gerber L."/>
            <person name="Abraham S."/>
            <person name="Trott D."/>
            <person name="Norris J.M."/>
        </authorList>
    </citation>
    <scope>NUCLEOTIDE SEQUENCE [LARGE SCALE GENOMIC DNA]</scope>
    <source>
        <strain evidence="12">ST496-2</strain>
    </source>
</reference>
<dbReference type="CDD" id="cd04301">
    <property type="entry name" value="NAT_SF"/>
    <property type="match status" value="1"/>
</dbReference>
<dbReference type="GeneID" id="93823384"/>